<gene>
    <name evidence="1" type="ORF">HH195_02730</name>
</gene>
<evidence type="ECO:0000313" key="1">
    <source>
        <dbReference type="EMBL" id="QPJ84886.1"/>
    </source>
</evidence>
<keyword evidence="2" id="KW-1185">Reference proteome</keyword>
<protein>
    <submittedName>
        <fullName evidence="1">PAS domain S-box protein</fullName>
    </submittedName>
</protein>
<proteinExistence type="predicted"/>
<accession>A0ACD1BBR1</accession>
<reference evidence="1" key="1">
    <citation type="submission" date="2020-04" db="EMBL/GenBank/DDBJ databases">
        <title>A novel bacterium ('Candidatus Sarcina troglodytae' sp. nov.) linked to a protracted, uniformly lethal epizootic among sanctuary western chimpanzees (Pan troglodytes verus) in Sierra Leone.</title>
        <authorList>
            <person name="Owens L.A."/>
            <person name="Colitti B."/>
            <person name="Hirji I."/>
            <person name="Pizaro A."/>
            <person name="Jaffe J.E."/>
            <person name="Moittie S."/>
            <person name="Bishop-Lilly K.A."/>
            <person name="Estrella L.A."/>
            <person name="Voegtly L.J."/>
            <person name="Kuhn J.H."/>
            <person name="Suen G."/>
            <person name="Deblois C.L."/>
            <person name="Dunn C."/>
            <person name="Juan-Salles C."/>
            <person name="Goldberg T.L."/>
        </authorList>
    </citation>
    <scope>NUCLEOTIDE SEQUENCE</scope>
    <source>
        <strain evidence="1">JB2</strain>
    </source>
</reference>
<dbReference type="Proteomes" id="UP000594603">
    <property type="component" value="Chromosome"/>
</dbReference>
<organism evidence="1 2">
    <name type="scientific">Candidatus Sarcina troglodytae</name>
    <dbReference type="NCBI Taxonomy" id="2726954"/>
    <lineage>
        <taxon>Bacteria</taxon>
        <taxon>Bacillati</taxon>
        <taxon>Bacillota</taxon>
        <taxon>Clostridia</taxon>
        <taxon>Eubacteriales</taxon>
        <taxon>Clostridiaceae</taxon>
        <taxon>Sarcina</taxon>
    </lineage>
</organism>
<name>A0ACD1BBR1_9CLOT</name>
<evidence type="ECO:0000313" key="2">
    <source>
        <dbReference type="Proteomes" id="UP000594603"/>
    </source>
</evidence>
<dbReference type="EMBL" id="CP051754">
    <property type="protein sequence ID" value="QPJ84886.1"/>
    <property type="molecule type" value="Genomic_DNA"/>
</dbReference>
<sequence length="791" mass="91482">MIIDINYTNNHKIKINRAIKLVIIIAAIFTAVALLNTIHIYQVKNTILDYIISREASFGIPALAIISCWLYYYTYKKDDLYLMSLVFVSLACEYVCASLYSKNLGGLSVVATSLIIFTYLFRALFVTLVVVPENKLAKLIIKRKILFTLITVIVTALLSIGSLKMLESFGHNEPLWISLFVSNIILSIYHFIIIIMIIRKSLKTNEFIYTIISISLDLFIIKSVYANLYAWGYRPIINEYSNIFSMGGYIILIVGIFIEFVLKVKESRELHQKLLVFYAISEEDRYNDIVVRDRDDKIVYANKKVRKQWGVDRTEKGYEKLNHNLLNVISVDQRLSAYEYVKNNKSGWNGNFFTNDGRVIRGSLQRLSDEYGCIYNVLTTRDITDDYNVSHELKVNEERLRLISKNIKDLIFTVDMNGVINYVNTTVSAMLGYDEKELIGKNYLDIVNNTDSESLSIMIEEGDVSTFIEHKLVGKNDKLVAVESVISTIRDYYEEPIGKVIVSRGLQHRNAIRSLQKKYREVKQYEQIRNEFFANLSHELRTPINIIYSCIQLLDYKKKNSDQAGFIEYYDKYYKSMQQNCFRMLRLVNNLIDITKIDSGFLKMDFTNYDIVNLVEDITMSIVPYVEEKQIDIIFDTEVEELEIRCDPDKIERVVLNLLSNAVKFTEIGGNIDVNIVLVDDNKWVEISVKDDGIGIPKHMRKFIFERFIQVDKSYNRNKEGSGIGLALVKSLVELHGGRVYLKDDAEKGCNFIVLLPNVIEENIVIKEKESRYKSSVDRISIEFADIYELN</sequence>